<reference evidence="10 11" key="1">
    <citation type="journal article" date="2018" name="Mol. Biol. Evol.">
        <title>Broad Genomic Sampling Reveals a Smut Pathogenic Ancestry of the Fungal Clade Ustilaginomycotina.</title>
        <authorList>
            <person name="Kijpornyongpan T."/>
            <person name="Mondo S.J."/>
            <person name="Barry K."/>
            <person name="Sandor L."/>
            <person name="Lee J."/>
            <person name="Lipzen A."/>
            <person name="Pangilinan J."/>
            <person name="LaButti K."/>
            <person name="Hainaut M."/>
            <person name="Henrissat B."/>
            <person name="Grigoriev I.V."/>
            <person name="Spatafora J.W."/>
            <person name="Aime M.C."/>
        </authorList>
    </citation>
    <scope>NUCLEOTIDE SEQUENCE [LARGE SCALE GENOMIC DNA]</scope>
    <source>
        <strain evidence="10 11">MCA 3645</strain>
    </source>
</reference>
<feature type="compositionally biased region" description="Acidic residues" evidence="7">
    <location>
        <begin position="716"/>
        <end position="728"/>
    </location>
</feature>
<evidence type="ECO:0000256" key="5">
    <source>
        <dbReference type="ARBA" id="ARBA00023002"/>
    </source>
</evidence>
<keyword evidence="3 6" id="KW-0285">Flavoprotein</keyword>
<dbReference type="Gene3D" id="4.10.450.10">
    <property type="entry name" value="Glucose Oxidase, domain 2"/>
    <property type="match status" value="1"/>
</dbReference>
<evidence type="ECO:0000256" key="6">
    <source>
        <dbReference type="RuleBase" id="RU003968"/>
    </source>
</evidence>
<keyword evidence="11" id="KW-1185">Reference proteome</keyword>
<feature type="domain" description="Glucose-methanol-choline oxidoreductase N-terminal" evidence="9">
    <location>
        <begin position="164"/>
        <end position="187"/>
    </location>
</feature>
<sequence>MKSTFFSLLLVALPVFTSASLESHTHGRSRHHRRTSRHTFGASTLESRDTYGDSVRLQSRSEPGSAIAKSYDWVASEVFDYVIAGGGTAGLALAGRLSEDPDVTVAVIEAGNSGYDADNAILVPSNAYFASSVGTDLDWKYTTAIQEKLFDAEGKARTAAWPRGKVLGGSSAINGMYYVAASKREHQVWGRLSGDQASWGWHNLRDAMKKSTNFSPNQVKEIDANIANQTDYIGSSGPISVSYPGVSYQPVADWVPTLAAIGLEEAKSPYDGENQGAFIATSTIQPKSWERSFSRNAYIDPISNKRKNLVVLPNQTVTRIIWDTEDDEDGNKRALGVEFAANSTAPRVHVTARREVILSAGAIGSPQILQLSGFGCKELLEKNNVTVVKELPGVGQNLQDHLAGSVTFAPAEGLTMPAASNMTKKASFVDSSVAYVTLEKLYGANETANFLSRAKQFSADYIKSATNVPEAVRRGWAKQYKFLLEDLLAPESKHGFTGTAKGALEMLLGLSTGTMIQIESALQAPFSRGWVEIASNDPFQPPVINPNYLQHKSDVELLRSGFQLARKIGTTAPLATTAASETAPGTAVTSDEDWDKYIASVVQTEYHPSSTCSMQEEDDGGVVDSDLIVYGTSNVRVVDASVVPISLSSHLMSTVYAIAEIAADLIKECPTAPIDECDYIEESDQLYGADETLATLSKAEDDAATTASKASSSKDSDDDEEDCDDEEQ</sequence>
<feature type="chain" id="PRO_5016449059" evidence="8">
    <location>
        <begin position="20"/>
        <end position="728"/>
    </location>
</feature>
<dbReference type="Proteomes" id="UP000246740">
    <property type="component" value="Unassembled WGS sequence"/>
</dbReference>
<evidence type="ECO:0000313" key="10">
    <source>
        <dbReference type="EMBL" id="PWY98330.1"/>
    </source>
</evidence>
<evidence type="ECO:0000256" key="8">
    <source>
        <dbReference type="SAM" id="SignalP"/>
    </source>
</evidence>
<evidence type="ECO:0000256" key="2">
    <source>
        <dbReference type="ARBA" id="ARBA00010790"/>
    </source>
</evidence>
<keyword evidence="4 6" id="KW-0274">FAD</keyword>
<feature type="region of interest" description="Disordered" evidence="7">
    <location>
        <begin position="23"/>
        <end position="43"/>
    </location>
</feature>
<dbReference type="InterPro" id="IPR012132">
    <property type="entry name" value="GMC_OxRdtase"/>
</dbReference>
<dbReference type="Gene3D" id="3.30.560.10">
    <property type="entry name" value="Glucose Oxidase, domain 3"/>
    <property type="match status" value="1"/>
</dbReference>
<dbReference type="PANTHER" id="PTHR11552">
    <property type="entry name" value="GLUCOSE-METHANOL-CHOLINE GMC OXIDOREDUCTASE"/>
    <property type="match status" value="1"/>
</dbReference>
<feature type="compositionally biased region" description="Basic residues" evidence="7">
    <location>
        <begin position="26"/>
        <end position="37"/>
    </location>
</feature>
<evidence type="ECO:0000256" key="4">
    <source>
        <dbReference type="ARBA" id="ARBA00022827"/>
    </source>
</evidence>
<evidence type="ECO:0000256" key="7">
    <source>
        <dbReference type="SAM" id="MobiDB-lite"/>
    </source>
</evidence>
<name>A0A317XLY8_9BASI</name>
<dbReference type="InterPro" id="IPR036188">
    <property type="entry name" value="FAD/NAD-bd_sf"/>
</dbReference>
<dbReference type="STRING" id="1882483.A0A317XLY8"/>
<dbReference type="Gene3D" id="3.50.50.60">
    <property type="entry name" value="FAD/NAD(P)-binding domain"/>
    <property type="match status" value="1"/>
</dbReference>
<protein>
    <submittedName>
        <fullName evidence="10">FAD/NAD(P)-binding domain-containing protein</fullName>
    </submittedName>
</protein>
<dbReference type="SUPFAM" id="SSF51905">
    <property type="entry name" value="FAD/NAD(P)-binding domain"/>
    <property type="match status" value="1"/>
</dbReference>
<keyword evidence="8" id="KW-0732">Signal</keyword>
<feature type="signal peptide" evidence="8">
    <location>
        <begin position="1"/>
        <end position="19"/>
    </location>
</feature>
<comment type="similarity">
    <text evidence="2 6">Belongs to the GMC oxidoreductase family.</text>
</comment>
<dbReference type="InterPro" id="IPR000172">
    <property type="entry name" value="GMC_OxRdtase_N"/>
</dbReference>
<dbReference type="InterPro" id="IPR007867">
    <property type="entry name" value="GMC_OxRtase_C"/>
</dbReference>
<dbReference type="Pfam" id="PF05199">
    <property type="entry name" value="GMC_oxred_C"/>
    <property type="match status" value="1"/>
</dbReference>
<evidence type="ECO:0000259" key="9">
    <source>
        <dbReference type="PROSITE" id="PS00623"/>
    </source>
</evidence>
<accession>A0A317XLY8</accession>
<dbReference type="GO" id="GO:0016614">
    <property type="term" value="F:oxidoreductase activity, acting on CH-OH group of donors"/>
    <property type="evidence" value="ECO:0007669"/>
    <property type="project" value="InterPro"/>
</dbReference>
<dbReference type="Pfam" id="PF00732">
    <property type="entry name" value="GMC_oxred_N"/>
    <property type="match status" value="1"/>
</dbReference>
<keyword evidence="5" id="KW-0560">Oxidoreductase</keyword>
<feature type="region of interest" description="Disordered" evidence="7">
    <location>
        <begin position="698"/>
        <end position="728"/>
    </location>
</feature>
<dbReference type="EMBL" id="KZ819199">
    <property type="protein sequence ID" value="PWY98330.1"/>
    <property type="molecule type" value="Genomic_DNA"/>
</dbReference>
<dbReference type="InterPro" id="IPR027424">
    <property type="entry name" value="Glucose_Oxidase_domain_2"/>
</dbReference>
<dbReference type="GO" id="GO:0050660">
    <property type="term" value="F:flavin adenine dinucleotide binding"/>
    <property type="evidence" value="ECO:0007669"/>
    <property type="project" value="InterPro"/>
</dbReference>
<feature type="compositionally biased region" description="Low complexity" evidence="7">
    <location>
        <begin position="704"/>
        <end position="713"/>
    </location>
</feature>
<dbReference type="AlphaFoldDB" id="A0A317XLY8"/>
<dbReference type="InParanoid" id="A0A317XLY8"/>
<gene>
    <name evidence="10" type="ORF">BCV70DRAFT_37813</name>
</gene>
<dbReference type="PANTHER" id="PTHR11552:SF218">
    <property type="entry name" value="GLUCOSE-METHANOL-CHOLINE OXIDOREDUCTASE N-TERMINAL DOMAIN-CONTAINING PROTEIN"/>
    <property type="match status" value="1"/>
</dbReference>
<evidence type="ECO:0000256" key="1">
    <source>
        <dbReference type="ARBA" id="ARBA00001974"/>
    </source>
</evidence>
<comment type="cofactor">
    <cofactor evidence="1">
        <name>FAD</name>
        <dbReference type="ChEBI" id="CHEBI:57692"/>
    </cofactor>
</comment>
<evidence type="ECO:0000313" key="11">
    <source>
        <dbReference type="Proteomes" id="UP000246740"/>
    </source>
</evidence>
<organism evidence="10 11">
    <name type="scientific">Testicularia cyperi</name>
    <dbReference type="NCBI Taxonomy" id="1882483"/>
    <lineage>
        <taxon>Eukaryota</taxon>
        <taxon>Fungi</taxon>
        <taxon>Dikarya</taxon>
        <taxon>Basidiomycota</taxon>
        <taxon>Ustilaginomycotina</taxon>
        <taxon>Ustilaginomycetes</taxon>
        <taxon>Ustilaginales</taxon>
        <taxon>Anthracoideaceae</taxon>
        <taxon>Testicularia</taxon>
    </lineage>
</organism>
<evidence type="ECO:0000256" key="3">
    <source>
        <dbReference type="ARBA" id="ARBA00022630"/>
    </source>
</evidence>
<dbReference type="OrthoDB" id="269227at2759"/>
<dbReference type="PROSITE" id="PS00623">
    <property type="entry name" value="GMC_OXRED_1"/>
    <property type="match status" value="1"/>
</dbReference>
<dbReference type="SUPFAM" id="SSF54373">
    <property type="entry name" value="FAD-linked reductases, C-terminal domain"/>
    <property type="match status" value="1"/>
</dbReference>
<proteinExistence type="inferred from homology"/>